<dbReference type="AlphaFoldDB" id="A0A915XIN6"/>
<evidence type="ECO:0000313" key="3">
    <source>
        <dbReference type="Proteomes" id="UP001063350"/>
    </source>
</evidence>
<protein>
    <recommendedName>
        <fullName evidence="1">PilZ domain-containing protein</fullName>
    </recommendedName>
</protein>
<evidence type="ECO:0000313" key="2">
    <source>
        <dbReference type="EMBL" id="BCO09370.1"/>
    </source>
</evidence>
<reference evidence="2" key="1">
    <citation type="submission" date="2020-12" db="EMBL/GenBank/DDBJ databases">
        <title>Desulfobium dissulfuricans gen. nov., sp. nov., a novel mesophilic, sulfate-reducing bacterium isolated from a deep-sea hydrothermal vent.</title>
        <authorList>
            <person name="Hashimoto Y."/>
            <person name="Tame A."/>
            <person name="Sawayama S."/>
            <person name="Miyazaki J."/>
            <person name="Takai K."/>
            <person name="Nakagawa S."/>
        </authorList>
    </citation>
    <scope>NUCLEOTIDE SEQUENCE</scope>
    <source>
        <strain evidence="2">GF1</strain>
    </source>
</reference>
<organism evidence="2 3">
    <name type="scientific">Desulfolithobacter dissulfuricans</name>
    <dbReference type="NCBI Taxonomy" id="2795293"/>
    <lineage>
        <taxon>Bacteria</taxon>
        <taxon>Pseudomonadati</taxon>
        <taxon>Thermodesulfobacteriota</taxon>
        <taxon>Desulfobulbia</taxon>
        <taxon>Desulfobulbales</taxon>
        <taxon>Desulfobulbaceae</taxon>
        <taxon>Desulfolithobacter</taxon>
    </lineage>
</organism>
<dbReference type="Gene3D" id="2.40.10.220">
    <property type="entry name" value="predicted glycosyltransferase like domains"/>
    <property type="match status" value="1"/>
</dbReference>
<dbReference type="Proteomes" id="UP001063350">
    <property type="component" value="Chromosome"/>
</dbReference>
<accession>A0A915XIN6</accession>
<dbReference type="KEGG" id="ddu:GF1_17460"/>
<sequence length="112" mass="12642">MIVEERRQATRIRFESRVRIHLNSGELEATADTRDISLKGLYIRSEEKLPVGTRCSLDIDLTGPGSKLICSLTGVICRHDASGMGIHFQEMNADTFIHLKSFIKLKQELVVE</sequence>
<dbReference type="InterPro" id="IPR009875">
    <property type="entry name" value="PilZ_domain"/>
</dbReference>
<dbReference type="EMBL" id="AP024233">
    <property type="protein sequence ID" value="BCO09370.1"/>
    <property type="molecule type" value="Genomic_DNA"/>
</dbReference>
<evidence type="ECO:0000259" key="1">
    <source>
        <dbReference type="Pfam" id="PF07238"/>
    </source>
</evidence>
<dbReference type="Pfam" id="PF07238">
    <property type="entry name" value="PilZ"/>
    <property type="match status" value="1"/>
</dbReference>
<dbReference type="SUPFAM" id="SSF141371">
    <property type="entry name" value="PilZ domain-like"/>
    <property type="match status" value="1"/>
</dbReference>
<proteinExistence type="predicted"/>
<gene>
    <name evidence="2" type="ORF">GF1_17460</name>
</gene>
<feature type="domain" description="PilZ" evidence="1">
    <location>
        <begin position="5"/>
        <end position="103"/>
    </location>
</feature>
<dbReference type="RefSeq" id="WP_267926122.1">
    <property type="nucleotide sequence ID" value="NZ_AP024233.1"/>
</dbReference>
<keyword evidence="3" id="KW-1185">Reference proteome</keyword>
<dbReference type="GO" id="GO:0035438">
    <property type="term" value="F:cyclic-di-GMP binding"/>
    <property type="evidence" value="ECO:0007669"/>
    <property type="project" value="InterPro"/>
</dbReference>
<name>A0A915XIN6_9BACT</name>